<evidence type="ECO:0000256" key="4">
    <source>
        <dbReference type="ARBA" id="ARBA00022490"/>
    </source>
</evidence>
<comment type="caution">
    <text evidence="8">The sequence shown here is derived from an EMBL/GenBank/DDBJ whole genome shotgun (WGS) entry which is preliminary data.</text>
</comment>
<evidence type="ECO:0000256" key="2">
    <source>
        <dbReference type="ARBA" id="ARBA00010493"/>
    </source>
</evidence>
<dbReference type="Gene3D" id="3.30.420.40">
    <property type="match status" value="2"/>
</dbReference>
<organism evidence="8 9">
    <name type="scientific">Colwellia demingiae</name>
    <dbReference type="NCBI Taxonomy" id="89401"/>
    <lineage>
        <taxon>Bacteria</taxon>
        <taxon>Pseudomonadati</taxon>
        <taxon>Pseudomonadota</taxon>
        <taxon>Gammaproteobacteria</taxon>
        <taxon>Alteromonadales</taxon>
        <taxon>Colwelliaceae</taxon>
        <taxon>Colwellia</taxon>
    </lineage>
</organism>
<dbReference type="AlphaFoldDB" id="A0A5C6QME3"/>
<dbReference type="PANTHER" id="PTHR11735:SF11">
    <property type="entry name" value="TRNA THREONYLCARBAMOYLADENOSINE BIOSYNTHESIS PROTEIN TSAB"/>
    <property type="match status" value="1"/>
</dbReference>
<dbReference type="GO" id="GO:0005829">
    <property type="term" value="C:cytosol"/>
    <property type="evidence" value="ECO:0007669"/>
    <property type="project" value="TreeGrafter"/>
</dbReference>
<dbReference type="RefSeq" id="WP_146785761.1">
    <property type="nucleotide sequence ID" value="NZ_VOLT01000003.1"/>
</dbReference>
<accession>A0A5C6QME3</accession>
<keyword evidence="5" id="KW-0819">tRNA processing</keyword>
<dbReference type="GO" id="GO:0002949">
    <property type="term" value="P:tRNA threonylcarbamoyladenosine modification"/>
    <property type="evidence" value="ECO:0007669"/>
    <property type="project" value="InterPro"/>
</dbReference>
<evidence type="ECO:0000259" key="7">
    <source>
        <dbReference type="Pfam" id="PF00814"/>
    </source>
</evidence>
<dbReference type="OrthoDB" id="9809995at2"/>
<keyword evidence="4" id="KW-0963">Cytoplasm</keyword>
<sequence length="247" mass="26288">MNYLALDASTEACSVALQVNGKTFSRYELCPQSHSLHLLPMIDAVLHEAGIKLAELDGLIFGQGPGSFTGVRIGVGVAQGLAFSASLPVVGVSSLQAMAQLAYIKHGKKQVLAAIDARMSEVYNGYFVLDEHNVMQAQQDESVTPPEQLKEHLSSVVTAPCYAVGTGWDAYSEKLSDQAGETTGDHAGEKFSALKTNEGSPDILFPTAEAMLAIGKVKLQHGQGVSAENAQPVYVRDTVSWKKLPGK</sequence>
<evidence type="ECO:0000256" key="5">
    <source>
        <dbReference type="ARBA" id="ARBA00022694"/>
    </source>
</evidence>
<dbReference type="InterPro" id="IPR022496">
    <property type="entry name" value="T6A_TsaB"/>
</dbReference>
<protein>
    <recommendedName>
        <fullName evidence="3">tRNA threonylcarbamoyladenosine biosynthesis protein TsaB</fullName>
    </recommendedName>
    <alternativeName>
        <fullName evidence="6">t(6)A37 threonylcarbamoyladenosine biosynthesis protein TsaB</fullName>
    </alternativeName>
</protein>
<dbReference type="Pfam" id="PF00814">
    <property type="entry name" value="TsaD"/>
    <property type="match status" value="1"/>
</dbReference>
<evidence type="ECO:0000313" key="8">
    <source>
        <dbReference type="EMBL" id="TWX69780.1"/>
    </source>
</evidence>
<dbReference type="PANTHER" id="PTHR11735">
    <property type="entry name" value="TRNA N6-ADENOSINE THREONYLCARBAMOYLTRANSFERASE"/>
    <property type="match status" value="1"/>
</dbReference>
<comment type="subcellular location">
    <subcellularLocation>
        <location evidence="1">Cytoplasm</location>
    </subcellularLocation>
</comment>
<feature type="domain" description="Gcp-like" evidence="7">
    <location>
        <begin position="29"/>
        <end position="147"/>
    </location>
</feature>
<dbReference type="Proteomes" id="UP000321822">
    <property type="component" value="Unassembled WGS sequence"/>
</dbReference>
<name>A0A5C6QME3_9GAMM</name>
<dbReference type="SUPFAM" id="SSF53067">
    <property type="entry name" value="Actin-like ATPase domain"/>
    <property type="match status" value="2"/>
</dbReference>
<reference evidence="8 9" key="1">
    <citation type="submission" date="2019-07" db="EMBL/GenBank/DDBJ databases">
        <title>Genomes of sea-ice associated Colwellia species.</title>
        <authorList>
            <person name="Bowman J.P."/>
        </authorList>
    </citation>
    <scope>NUCLEOTIDE SEQUENCE [LARGE SCALE GENOMIC DNA]</scope>
    <source>
        <strain evidence="8 9">ACAM 459</strain>
    </source>
</reference>
<keyword evidence="9" id="KW-1185">Reference proteome</keyword>
<dbReference type="CDD" id="cd24032">
    <property type="entry name" value="ASKHA_NBD_TsaB"/>
    <property type="match status" value="1"/>
</dbReference>
<keyword evidence="8" id="KW-0808">Transferase</keyword>
<dbReference type="InterPro" id="IPR043129">
    <property type="entry name" value="ATPase_NBD"/>
</dbReference>
<proteinExistence type="inferred from homology"/>
<evidence type="ECO:0000313" key="9">
    <source>
        <dbReference type="Proteomes" id="UP000321822"/>
    </source>
</evidence>
<evidence type="ECO:0000256" key="1">
    <source>
        <dbReference type="ARBA" id="ARBA00004496"/>
    </source>
</evidence>
<dbReference type="NCBIfam" id="TIGR03725">
    <property type="entry name" value="T6A_YeaZ"/>
    <property type="match status" value="1"/>
</dbReference>
<comment type="similarity">
    <text evidence="2">Belongs to the KAE1 / TsaD family. TsaB subfamily.</text>
</comment>
<dbReference type="GO" id="GO:0016740">
    <property type="term" value="F:transferase activity"/>
    <property type="evidence" value="ECO:0007669"/>
    <property type="project" value="UniProtKB-KW"/>
</dbReference>
<dbReference type="InterPro" id="IPR000905">
    <property type="entry name" value="Gcp-like_dom"/>
</dbReference>
<evidence type="ECO:0000256" key="3">
    <source>
        <dbReference type="ARBA" id="ARBA00019012"/>
    </source>
</evidence>
<dbReference type="EMBL" id="VOLT01000003">
    <property type="protein sequence ID" value="TWX69780.1"/>
    <property type="molecule type" value="Genomic_DNA"/>
</dbReference>
<gene>
    <name evidence="8" type="primary">tsaB</name>
    <name evidence="8" type="ORF">ESZ36_07495</name>
</gene>
<evidence type="ECO:0000256" key="6">
    <source>
        <dbReference type="ARBA" id="ARBA00032446"/>
    </source>
</evidence>
<dbReference type="FunFam" id="3.30.420.40:FF:000097">
    <property type="entry name" value="tRNA threonylcarbamoyladenosine biosynthesis protein TsaB"/>
    <property type="match status" value="1"/>
</dbReference>